<dbReference type="EMBL" id="AUSU01007696">
    <property type="protein sequence ID" value="EPS60261.1"/>
    <property type="molecule type" value="Genomic_DNA"/>
</dbReference>
<evidence type="ECO:0000313" key="2">
    <source>
        <dbReference type="Proteomes" id="UP000015453"/>
    </source>
</evidence>
<organism evidence="1 2">
    <name type="scientific">Genlisea aurea</name>
    <dbReference type="NCBI Taxonomy" id="192259"/>
    <lineage>
        <taxon>Eukaryota</taxon>
        <taxon>Viridiplantae</taxon>
        <taxon>Streptophyta</taxon>
        <taxon>Embryophyta</taxon>
        <taxon>Tracheophyta</taxon>
        <taxon>Spermatophyta</taxon>
        <taxon>Magnoliopsida</taxon>
        <taxon>eudicotyledons</taxon>
        <taxon>Gunneridae</taxon>
        <taxon>Pentapetalae</taxon>
        <taxon>asterids</taxon>
        <taxon>lamiids</taxon>
        <taxon>Lamiales</taxon>
        <taxon>Lentibulariaceae</taxon>
        <taxon>Genlisea</taxon>
    </lineage>
</organism>
<dbReference type="Proteomes" id="UP000015453">
    <property type="component" value="Unassembled WGS sequence"/>
</dbReference>
<keyword evidence="2" id="KW-1185">Reference proteome</keyword>
<proteinExistence type="predicted"/>
<gene>
    <name evidence="1" type="ORF">M569_14544</name>
</gene>
<comment type="caution">
    <text evidence="1">The sequence shown here is derived from an EMBL/GenBank/DDBJ whole genome shotgun (WGS) entry which is preliminary data.</text>
</comment>
<dbReference type="AlphaFoldDB" id="S8C771"/>
<protein>
    <submittedName>
        <fullName evidence="1">Uncharacterized protein</fullName>
    </submittedName>
</protein>
<name>S8C771_9LAMI</name>
<accession>S8C771</accession>
<sequence>MVDGEVRVWTEPICTPPQNPIGVTFYGRVSRRRKPQDTDGGHFQPFFGNEVLEK</sequence>
<reference evidence="1 2" key="1">
    <citation type="journal article" date="2013" name="BMC Genomics">
        <title>The miniature genome of a carnivorous plant Genlisea aurea contains a low number of genes and short non-coding sequences.</title>
        <authorList>
            <person name="Leushkin E.V."/>
            <person name="Sutormin R.A."/>
            <person name="Nabieva E.R."/>
            <person name="Penin A.A."/>
            <person name="Kondrashov A.S."/>
            <person name="Logacheva M.D."/>
        </authorList>
    </citation>
    <scope>NUCLEOTIDE SEQUENCE [LARGE SCALE GENOMIC DNA]</scope>
</reference>
<evidence type="ECO:0000313" key="1">
    <source>
        <dbReference type="EMBL" id="EPS60261.1"/>
    </source>
</evidence>